<keyword evidence="1" id="KW-0732">Signal</keyword>
<dbReference type="RefSeq" id="WP_002988887.1">
    <property type="nucleotide sequence ID" value="NZ_CP068107.1"/>
</dbReference>
<evidence type="ECO:0000313" key="2">
    <source>
        <dbReference type="EMBL" id="QQU00033.1"/>
    </source>
</evidence>
<dbReference type="Proteomes" id="UP000596202">
    <property type="component" value="Chromosome"/>
</dbReference>
<dbReference type="EMBL" id="UGQL01000002">
    <property type="protein sequence ID" value="STZ69406.1"/>
    <property type="molecule type" value="Genomic_DNA"/>
</dbReference>
<accession>A0A378U2Q4</accession>
<dbReference type="NCBIfam" id="TIGR03511">
    <property type="entry name" value="GldH_lipo"/>
    <property type="match status" value="1"/>
</dbReference>
<dbReference type="PROSITE" id="PS51257">
    <property type="entry name" value="PROKAR_LIPOPROTEIN"/>
    <property type="match status" value="1"/>
</dbReference>
<feature type="signal peptide" evidence="1">
    <location>
        <begin position="1"/>
        <end position="23"/>
    </location>
</feature>
<dbReference type="Proteomes" id="UP000255024">
    <property type="component" value="Unassembled WGS sequence"/>
</dbReference>
<evidence type="ECO:0000313" key="4">
    <source>
        <dbReference type="Proteomes" id="UP000255024"/>
    </source>
</evidence>
<dbReference type="Pfam" id="PF14109">
    <property type="entry name" value="GldH_lipo"/>
    <property type="match status" value="1"/>
</dbReference>
<sequence>MKINSLYLALSLLLCLFISCKHDSKVVFDEYQPTKGVWEKNDVKTFVWDVQDTLTAHDLFMNVRVNNDYPYSNMFVIFKIYKPSTAIVIDTIQFQMADPNGALLGNGFSDVKESTLWLKEHYIFNETGKYKMTVEQAVRALGDVEGVPALPGISEVGLRIEKAE</sequence>
<dbReference type="InterPro" id="IPR020018">
    <property type="entry name" value="Motility-assoc_lipoprot_GldH"/>
</dbReference>
<protein>
    <submittedName>
        <fullName evidence="2 3">Gliding motility lipoprotein GldH</fullName>
    </submittedName>
</protein>
<feature type="chain" id="PRO_5040068461" evidence="1">
    <location>
        <begin position="24"/>
        <end position="164"/>
    </location>
</feature>
<reference evidence="3 4" key="1">
    <citation type="submission" date="2018-06" db="EMBL/GenBank/DDBJ databases">
        <authorList>
            <consortium name="Pathogen Informatics"/>
            <person name="Doyle S."/>
        </authorList>
    </citation>
    <scope>NUCLEOTIDE SEQUENCE [LARGE SCALE GENOMIC DNA]</scope>
    <source>
        <strain evidence="3 4">NCTC11179</strain>
    </source>
</reference>
<proteinExistence type="predicted"/>
<evidence type="ECO:0000313" key="5">
    <source>
        <dbReference type="Proteomes" id="UP000596202"/>
    </source>
</evidence>
<dbReference type="OrthoDB" id="982482at2"/>
<keyword evidence="3" id="KW-0449">Lipoprotein</keyword>
<dbReference type="EMBL" id="CP068108">
    <property type="protein sequence ID" value="QQU00033.1"/>
    <property type="molecule type" value="Genomic_DNA"/>
</dbReference>
<dbReference type="GeneID" id="93529586"/>
<dbReference type="AlphaFoldDB" id="A0A378U2Q4"/>
<reference evidence="2 5" key="2">
    <citation type="submission" date="2021-01" db="EMBL/GenBank/DDBJ databases">
        <title>FDA dAtabase for Regulatory Grade micrObial Sequences (FDA-ARGOS): Supporting development and validation of Infectious Disease Dx tests.</title>
        <authorList>
            <person name="Sproer C."/>
            <person name="Gronow S."/>
            <person name="Severitt S."/>
            <person name="Schroder I."/>
            <person name="Tallon L."/>
            <person name="Sadzewicz L."/>
            <person name="Zhao X."/>
            <person name="Boylan J."/>
            <person name="Ott S."/>
            <person name="Bowen H."/>
            <person name="Vavikolanu K."/>
            <person name="Mehta A."/>
            <person name="Aluvathingal J."/>
            <person name="Nadendla S."/>
            <person name="Lowell S."/>
            <person name="Myers T."/>
            <person name="Yan Y."/>
            <person name="Sichtig H."/>
        </authorList>
    </citation>
    <scope>NUCLEOTIDE SEQUENCE [LARGE SCALE GENOMIC DNA]</scope>
    <source>
        <strain evidence="2 5">FDAARGOS_1131</strain>
    </source>
</reference>
<organism evidence="3 4">
    <name type="scientific">Myroides odoratus</name>
    <name type="common">Flavobacterium odoratum</name>
    <dbReference type="NCBI Taxonomy" id="256"/>
    <lineage>
        <taxon>Bacteria</taxon>
        <taxon>Pseudomonadati</taxon>
        <taxon>Bacteroidota</taxon>
        <taxon>Flavobacteriia</taxon>
        <taxon>Flavobacteriales</taxon>
        <taxon>Flavobacteriaceae</taxon>
        <taxon>Myroides</taxon>
    </lineage>
</organism>
<evidence type="ECO:0000256" key="1">
    <source>
        <dbReference type="SAM" id="SignalP"/>
    </source>
</evidence>
<keyword evidence="4" id="KW-1185">Reference proteome</keyword>
<name>A0A378U2Q4_MYROD</name>
<evidence type="ECO:0000313" key="3">
    <source>
        <dbReference type="EMBL" id="STZ69406.1"/>
    </source>
</evidence>
<gene>
    <name evidence="3" type="primary">gldH</name>
    <name evidence="2" type="ORF">I6I88_18020</name>
    <name evidence="3" type="ORF">NCTC11179_02912</name>
</gene>